<comment type="caution">
    <text evidence="2">The sequence shown here is derived from an EMBL/GenBank/DDBJ whole genome shotgun (WGS) entry which is preliminary data.</text>
</comment>
<feature type="compositionally biased region" description="Acidic residues" evidence="1">
    <location>
        <begin position="1"/>
        <end position="14"/>
    </location>
</feature>
<reference evidence="2" key="1">
    <citation type="submission" date="2023-11" db="EMBL/GenBank/DDBJ databases">
        <title>Genome assemblies of two species of porcelain crab, Petrolisthes cinctipes and Petrolisthes manimaculis (Anomura: Porcellanidae).</title>
        <authorList>
            <person name="Angst P."/>
        </authorList>
    </citation>
    <scope>NUCLEOTIDE SEQUENCE</scope>
    <source>
        <strain evidence="2">PB745_02</strain>
        <tissue evidence="2">Gill</tissue>
    </source>
</reference>
<organism evidence="2 3">
    <name type="scientific">Petrolisthes manimaculis</name>
    <dbReference type="NCBI Taxonomy" id="1843537"/>
    <lineage>
        <taxon>Eukaryota</taxon>
        <taxon>Metazoa</taxon>
        <taxon>Ecdysozoa</taxon>
        <taxon>Arthropoda</taxon>
        <taxon>Crustacea</taxon>
        <taxon>Multicrustacea</taxon>
        <taxon>Malacostraca</taxon>
        <taxon>Eumalacostraca</taxon>
        <taxon>Eucarida</taxon>
        <taxon>Decapoda</taxon>
        <taxon>Pleocyemata</taxon>
        <taxon>Anomura</taxon>
        <taxon>Galatheoidea</taxon>
        <taxon>Porcellanidae</taxon>
        <taxon>Petrolisthes</taxon>
    </lineage>
</organism>
<name>A0AAE1TWN7_9EUCA</name>
<protein>
    <submittedName>
        <fullName evidence="2">Uncharacterized protein</fullName>
    </submittedName>
</protein>
<evidence type="ECO:0000256" key="1">
    <source>
        <dbReference type="SAM" id="MobiDB-lite"/>
    </source>
</evidence>
<feature type="region of interest" description="Disordered" evidence="1">
    <location>
        <begin position="1"/>
        <end position="44"/>
    </location>
</feature>
<feature type="compositionally biased region" description="Gly residues" evidence="1">
    <location>
        <begin position="18"/>
        <end position="35"/>
    </location>
</feature>
<sequence length="107" mass="11616">MVEEEEEEEEEEVEEKCNGGGEGGGGGGGGGGVGSGKEKQEAYTRPDPFCCHTFTVPAGESGVTMTTTAMEEEKEEVMVVMGLRNNTEHWVCDKDYIPTVREYSEGW</sequence>
<dbReference type="AlphaFoldDB" id="A0AAE1TWN7"/>
<gene>
    <name evidence="2" type="ORF">Pmani_027243</name>
</gene>
<evidence type="ECO:0000313" key="2">
    <source>
        <dbReference type="EMBL" id="KAK4300557.1"/>
    </source>
</evidence>
<dbReference type="Proteomes" id="UP001292094">
    <property type="component" value="Unassembled WGS sequence"/>
</dbReference>
<proteinExistence type="predicted"/>
<keyword evidence="3" id="KW-1185">Reference proteome</keyword>
<dbReference type="EMBL" id="JAWZYT010003036">
    <property type="protein sequence ID" value="KAK4300557.1"/>
    <property type="molecule type" value="Genomic_DNA"/>
</dbReference>
<accession>A0AAE1TWN7</accession>
<evidence type="ECO:0000313" key="3">
    <source>
        <dbReference type="Proteomes" id="UP001292094"/>
    </source>
</evidence>